<protein>
    <submittedName>
        <fullName evidence="2">Global nitrogen transcriptional regulator</fullName>
    </submittedName>
</protein>
<dbReference type="GO" id="GO:0006355">
    <property type="term" value="P:regulation of DNA-templated transcription"/>
    <property type="evidence" value="ECO:0007669"/>
    <property type="project" value="InterPro"/>
</dbReference>
<reference evidence="2" key="1">
    <citation type="submission" date="2016-10" db="EMBL/GenBank/DDBJ databases">
        <title>Chloroplast genomes as a tool to resolve red algal phylogenies: a case study in the Nemaliales.</title>
        <authorList>
            <person name="Costa J.F."/>
            <person name="Lin S.M."/>
            <person name="Macaya E.C."/>
            <person name="Fernandez-Garcia C."/>
            <person name="Verbruggen H."/>
        </authorList>
    </citation>
    <scope>NUCLEOTIDE SEQUENCE</scope>
    <source>
        <strain evidence="2">J.0126</strain>
    </source>
</reference>
<dbReference type="GO" id="GO:0003677">
    <property type="term" value="F:DNA binding"/>
    <property type="evidence" value="ECO:0007669"/>
    <property type="project" value="InterPro"/>
</dbReference>
<name>A0A1G4P078_9FLOR</name>
<dbReference type="RefSeq" id="YP_009315636.1">
    <property type="nucleotide sequence ID" value="NC_031667.1"/>
</dbReference>
<dbReference type="SMART" id="SM00419">
    <property type="entry name" value="HTH_CRP"/>
    <property type="match status" value="1"/>
</dbReference>
<gene>
    <name evidence="2" type="primary">ntcA</name>
    <name evidence="2" type="ORF">J0126_221</name>
</gene>
<dbReference type="PROSITE" id="PS51063">
    <property type="entry name" value="HTH_CRP_2"/>
    <property type="match status" value="1"/>
</dbReference>
<proteinExistence type="predicted"/>
<dbReference type="AlphaFoldDB" id="A0A1G4P078"/>
<accession>A0A1G4P078</accession>
<dbReference type="SUPFAM" id="SSF46785">
    <property type="entry name" value="Winged helix' DNA-binding domain"/>
    <property type="match status" value="1"/>
</dbReference>
<dbReference type="GeneID" id="30001266"/>
<evidence type="ECO:0000259" key="1">
    <source>
        <dbReference type="PROSITE" id="PS51063"/>
    </source>
</evidence>
<geneLocation type="chloroplast" evidence="2"/>
<dbReference type="Pfam" id="PF13545">
    <property type="entry name" value="HTH_Crp_2"/>
    <property type="match status" value="1"/>
</dbReference>
<feature type="domain" description="HTH crp-type" evidence="1">
    <location>
        <begin position="122"/>
        <end position="197"/>
    </location>
</feature>
<dbReference type="Gene3D" id="1.10.10.10">
    <property type="entry name" value="Winged helix-like DNA-binding domain superfamily/Winged helix DNA-binding domain"/>
    <property type="match status" value="1"/>
</dbReference>
<dbReference type="EMBL" id="LT622877">
    <property type="protein sequence ID" value="SCW24294.1"/>
    <property type="molecule type" value="Genomic_DNA"/>
</dbReference>
<evidence type="ECO:0000313" key="2">
    <source>
        <dbReference type="EMBL" id="SCW24294.1"/>
    </source>
</evidence>
<reference evidence="2" key="2">
    <citation type="submission" date="2016-10" db="EMBL/GenBank/DDBJ databases">
        <authorList>
            <person name="de Groot N.N."/>
        </authorList>
    </citation>
    <scope>NUCLEOTIDE SEQUENCE</scope>
    <source>
        <strain evidence="2">J.0126</strain>
    </source>
</reference>
<organism evidence="2">
    <name type="scientific">Liagora brachyclada</name>
    <dbReference type="NCBI Taxonomy" id="1884665"/>
    <lineage>
        <taxon>Eukaryota</taxon>
        <taxon>Rhodophyta</taxon>
        <taxon>Florideophyceae</taxon>
        <taxon>Nemaliophycidae</taxon>
        <taxon>Nemaliales</taxon>
        <taxon>Liagoraceae</taxon>
        <taxon>Liagora</taxon>
    </lineage>
</organism>
<keyword evidence="2" id="KW-0150">Chloroplast</keyword>
<dbReference type="InterPro" id="IPR036390">
    <property type="entry name" value="WH_DNA-bd_sf"/>
</dbReference>
<dbReference type="InterPro" id="IPR036388">
    <property type="entry name" value="WH-like_DNA-bd_sf"/>
</dbReference>
<dbReference type="InterPro" id="IPR012318">
    <property type="entry name" value="HTH_CRP"/>
</dbReference>
<keyword evidence="2" id="KW-0934">Plastid</keyword>
<sequence length="209" mass="24275">MNKNKIYHRKPSIHKLEPGDVLIIYPNDKNLYIIAQGILVMSRLFSNGERFSSDIIHTGYMIKDMFKNKRIYNYCYEMTTVSPTYIINISKGSEHSNKQYSVDHYCGKTLPKTSFSSLWAHKNIRNRIIHLLLILSEITGYENNYSLSISIDLQLSYQLIATITGSTRNTVSKMIKQMEKDNIIIYNNKKIIIYSLLNLNKYSTSIISK</sequence>